<dbReference type="CDD" id="cd02037">
    <property type="entry name" value="Mrp_NBP35"/>
    <property type="match status" value="1"/>
</dbReference>
<dbReference type="InterPro" id="IPR038492">
    <property type="entry name" value="GBBH-like_N_sf"/>
</dbReference>
<evidence type="ECO:0000259" key="7">
    <source>
        <dbReference type="Pfam" id="PF01883"/>
    </source>
</evidence>
<dbReference type="Pfam" id="PF10609">
    <property type="entry name" value="ParA"/>
    <property type="match status" value="2"/>
</dbReference>
<evidence type="ECO:0000256" key="5">
    <source>
        <dbReference type="ARBA" id="ARBA00023014"/>
    </source>
</evidence>
<dbReference type="PROSITE" id="PS01215">
    <property type="entry name" value="MRP"/>
    <property type="match status" value="1"/>
</dbReference>
<dbReference type="SUPFAM" id="SSF52540">
    <property type="entry name" value="P-loop containing nucleoside triphosphate hydrolases"/>
    <property type="match status" value="1"/>
</dbReference>
<dbReference type="Pfam" id="PF01883">
    <property type="entry name" value="FeS_assembly_P"/>
    <property type="match status" value="1"/>
</dbReference>
<evidence type="ECO:0000256" key="1">
    <source>
        <dbReference type="ARBA" id="ARBA00022723"/>
    </source>
</evidence>
<dbReference type="InterPro" id="IPR000808">
    <property type="entry name" value="Mrp-like_CS"/>
</dbReference>
<dbReference type="Proteomes" id="UP000078546">
    <property type="component" value="Unassembled WGS sequence"/>
</dbReference>
<evidence type="ECO:0000313" key="10">
    <source>
        <dbReference type="Proteomes" id="UP000078546"/>
    </source>
</evidence>
<keyword evidence="4" id="KW-0408">Iron</keyword>
<evidence type="ECO:0000256" key="6">
    <source>
        <dbReference type="ARBA" id="ARBA00024036"/>
    </source>
</evidence>
<organism evidence="9 10">
    <name type="scientific">Plasmodium ovale curtisi</name>
    <dbReference type="NCBI Taxonomy" id="864141"/>
    <lineage>
        <taxon>Eukaryota</taxon>
        <taxon>Sar</taxon>
        <taxon>Alveolata</taxon>
        <taxon>Apicomplexa</taxon>
        <taxon>Aconoidasida</taxon>
        <taxon>Haemosporida</taxon>
        <taxon>Plasmodiidae</taxon>
        <taxon>Plasmodium</taxon>
        <taxon>Plasmodium (Plasmodium)</taxon>
    </lineage>
</organism>
<name>A0A1A8WGZ1_PLAOA</name>
<dbReference type="Gene3D" id="3.30.2020.30">
    <property type="match status" value="1"/>
</dbReference>
<dbReference type="InterPro" id="IPR027417">
    <property type="entry name" value="P-loop_NTPase"/>
</dbReference>
<evidence type="ECO:0000313" key="9">
    <source>
        <dbReference type="EMBL" id="SBS91350.1"/>
    </source>
</evidence>
<accession>A0A1A8WGZ1</accession>
<dbReference type="SUPFAM" id="SSF117916">
    <property type="entry name" value="Fe-S cluster assembly (FSCA) domain-like"/>
    <property type="match status" value="1"/>
</dbReference>
<dbReference type="PANTHER" id="PTHR42961:SF2">
    <property type="entry name" value="IRON-SULFUR PROTEIN NUBPL"/>
    <property type="match status" value="1"/>
</dbReference>
<evidence type="ECO:0000256" key="4">
    <source>
        <dbReference type="ARBA" id="ARBA00023004"/>
    </source>
</evidence>
<keyword evidence="5" id="KW-0411">Iron-sulfur</keyword>
<dbReference type="InterPro" id="IPR002744">
    <property type="entry name" value="MIP18-like"/>
</dbReference>
<dbReference type="InterPro" id="IPR010376">
    <property type="entry name" value="GBBH-like_N"/>
</dbReference>
<dbReference type="AlphaFoldDB" id="A0A1A8WGZ1"/>
<dbReference type="GO" id="GO:0005524">
    <property type="term" value="F:ATP binding"/>
    <property type="evidence" value="ECO:0007669"/>
    <property type="project" value="UniProtKB-KW"/>
</dbReference>
<dbReference type="GO" id="GO:0046872">
    <property type="term" value="F:metal ion binding"/>
    <property type="evidence" value="ECO:0007669"/>
    <property type="project" value="UniProtKB-KW"/>
</dbReference>
<feature type="domain" description="Gamma-butyrobetaine hydroxylase-like N-terminal" evidence="8">
    <location>
        <begin position="507"/>
        <end position="578"/>
    </location>
</feature>
<evidence type="ECO:0008006" key="11">
    <source>
        <dbReference type="Google" id="ProtNLM"/>
    </source>
</evidence>
<dbReference type="InterPro" id="IPR033756">
    <property type="entry name" value="YlxH/NBP35"/>
</dbReference>
<dbReference type="GO" id="GO:0051539">
    <property type="term" value="F:4 iron, 4 sulfur cluster binding"/>
    <property type="evidence" value="ECO:0007669"/>
    <property type="project" value="TreeGrafter"/>
</dbReference>
<evidence type="ECO:0000256" key="2">
    <source>
        <dbReference type="ARBA" id="ARBA00022741"/>
    </source>
</evidence>
<comment type="similarity">
    <text evidence="6">Belongs to the Mrp/NBP35 ATP-binding proteins family.</text>
</comment>
<dbReference type="InterPro" id="IPR019591">
    <property type="entry name" value="Mrp/NBP35_ATP-bd"/>
</dbReference>
<dbReference type="PANTHER" id="PTHR42961">
    <property type="entry name" value="IRON-SULFUR PROTEIN NUBPL"/>
    <property type="match status" value="1"/>
</dbReference>
<dbReference type="Gene3D" id="3.30.300.130">
    <property type="entry name" value="Fe-S cluster assembly (FSCA)"/>
    <property type="match status" value="1"/>
</dbReference>
<feature type="domain" description="MIP18 family-like" evidence="7">
    <location>
        <begin position="26"/>
        <end position="100"/>
    </location>
</feature>
<proteinExistence type="inferred from homology"/>
<keyword evidence="1" id="KW-0479">Metal-binding</keyword>
<evidence type="ECO:0000259" key="8">
    <source>
        <dbReference type="Pfam" id="PF06155"/>
    </source>
</evidence>
<gene>
    <name evidence="9" type="ORF">POVCU1_020480</name>
</gene>
<keyword evidence="3" id="KW-0067">ATP-binding</keyword>
<reference evidence="10" key="1">
    <citation type="submission" date="2016-05" db="EMBL/GenBank/DDBJ databases">
        <authorList>
            <person name="Naeem Raeece"/>
        </authorList>
    </citation>
    <scope>NUCLEOTIDE SEQUENCE [LARGE SCALE GENOMIC DNA]</scope>
</reference>
<dbReference type="VEuPathDB" id="PlasmoDB:PocGH01_09034900"/>
<dbReference type="Pfam" id="PF06155">
    <property type="entry name" value="GBBH-like_N"/>
    <property type="match status" value="1"/>
</dbReference>
<dbReference type="Gene3D" id="3.40.50.300">
    <property type="entry name" value="P-loop containing nucleotide triphosphate hydrolases"/>
    <property type="match status" value="2"/>
</dbReference>
<evidence type="ECO:0000256" key="3">
    <source>
        <dbReference type="ARBA" id="ARBA00022840"/>
    </source>
</evidence>
<protein>
    <recommendedName>
        <fullName evidence="11">Fe-S cluster assembly protein</fullName>
    </recommendedName>
</protein>
<keyword evidence="2" id="KW-0547">Nucleotide-binding</keyword>
<sequence length="604" mass="70281">MDSDLVDEEFVYGENHKKLKKKKDILLDCLKGVIDPDLKKNIVELNFVRNLRINEKEDGKYEVHFDLNLTTPACPVKEELVAECRKKLSIYDWIEETNINITFVNFNQYNSRNKTSTIENVILVYSCKGGVGKSFISVNYAFYLKKKGASVGLLDADINGPSLPTLLPFDHTYVKFKSTKKKSSKIFYEPEGPDERDEGRSNIKRENYSGLNLWKNPSTGGRSAIEKIGTSAEIIDKRECYVGVEAEAEAEFEAEKGTVPETWTKIEAESSNFPGMMEPLTYRGVKLMSYAYIKNKENVGFASFRGPILNEIVKEFLYHVDWGILDYLIIDMPPGTSDIHLDLFEFEKVNGIIMITTPNDMSIVDVEKGINMCNYFNMPIICLIVNMNYFICDNCDKKHYIFNNCNMGLLKSKIKKMYELPFHSLFSQNVYKNEWDENIYPFILAYDNHFLKKQMEIIFENITREISILKYNNILNFPSIQIYKKYYVQLSFDSIENTYVFSDDVLTCHVKDIRLKCSCDICIQEKKMSQKNNTKKKKKKKNLLSRNLYIKEITRLGTYNVKFVWSDNHISVFSYSHLKHIFQKKRLTAEVPHCQSNEASKYEW</sequence>
<dbReference type="InterPro" id="IPR044304">
    <property type="entry name" value="NUBPL-like"/>
</dbReference>
<dbReference type="GO" id="GO:0140663">
    <property type="term" value="F:ATP-dependent FeS chaperone activity"/>
    <property type="evidence" value="ECO:0007669"/>
    <property type="project" value="InterPro"/>
</dbReference>
<dbReference type="GO" id="GO:0016226">
    <property type="term" value="P:iron-sulfur cluster assembly"/>
    <property type="evidence" value="ECO:0007669"/>
    <property type="project" value="InterPro"/>
</dbReference>
<dbReference type="EMBL" id="FLQV01000378">
    <property type="protein sequence ID" value="SBS91350.1"/>
    <property type="molecule type" value="Genomic_DNA"/>
</dbReference>
<dbReference type="InterPro" id="IPR034904">
    <property type="entry name" value="FSCA_dom_sf"/>
</dbReference>